<feature type="domain" description="Snurportin-1 m3G cap-binding" evidence="10">
    <location>
        <begin position="88"/>
        <end position="268"/>
    </location>
</feature>
<accession>A0AAW1LQH3</accession>
<reference evidence="11 12" key="1">
    <citation type="journal article" date="2024" name="BMC Genomics">
        <title>De novo assembly and annotation of Popillia japonica's genome with initial clues to its potential as an invasive pest.</title>
        <authorList>
            <person name="Cucini C."/>
            <person name="Boschi S."/>
            <person name="Funari R."/>
            <person name="Cardaioli E."/>
            <person name="Iannotti N."/>
            <person name="Marturano G."/>
            <person name="Paoli F."/>
            <person name="Bruttini M."/>
            <person name="Carapelli A."/>
            <person name="Frati F."/>
            <person name="Nardi F."/>
        </authorList>
    </citation>
    <scope>NUCLEOTIDE SEQUENCE [LARGE SCALE GENOMIC DNA]</scope>
    <source>
        <strain evidence="11">DMR45628</strain>
    </source>
</reference>
<evidence type="ECO:0000313" key="11">
    <source>
        <dbReference type="EMBL" id="KAK9736218.1"/>
    </source>
</evidence>
<dbReference type="PANTHER" id="PTHR13403">
    <property type="entry name" value="SNURPORTIN1 RNUT1 PROTEIN RNA, U TRANSPORTER 1"/>
    <property type="match status" value="1"/>
</dbReference>
<comment type="function">
    <text evidence="1">Functions as an U snRNP-specific nuclear import adapter. Involved in the trimethylguanosine (m3G)-cap-dependent nuclear import of U snRNPs. Binds specifically to the terminal m3G-cap U snRNAs.</text>
</comment>
<comment type="similarity">
    <text evidence="4">Belongs to the snurportin family.</text>
</comment>
<evidence type="ECO:0000256" key="4">
    <source>
        <dbReference type="ARBA" id="ARBA00007540"/>
    </source>
</evidence>
<sequence>MDKENVGTTSKPEYPSQHYDLYKYNGLVANQCTRRDKILIELKKRRNDQVDELRGIDEIFEDDDDENGEELMEVVEHCRKRYKRYHSRLMLSEWMCEVPVDLEENWLFKICPVGVRNIVVANKGLTKVYNRRGEKKSVFQSNLPGGGKFSKAITFTLLDCIYRAQEKTYYVLDVLVWNSHSLLNCSTEFRFFFLRNKLLEDPTLNSESNKFNFVYLTDHQALLPTIEEELGREYSINEIEMAVDGVLFYHKDCPYLSGQTPIVTWLKPYMIPEKLQLPVHESYLANKPKNYTTLQEYLNYIQTKYKKKRSTEMIVDNMEAEIIEESNEMDD</sequence>
<gene>
    <name evidence="11" type="ORF">QE152_g12731</name>
</gene>
<evidence type="ECO:0000256" key="8">
    <source>
        <dbReference type="ARBA" id="ARBA00022884"/>
    </source>
</evidence>
<protein>
    <recommendedName>
        <fullName evidence="5">Snurportin-1</fullName>
    </recommendedName>
</protein>
<evidence type="ECO:0000259" key="10">
    <source>
        <dbReference type="Pfam" id="PF21974"/>
    </source>
</evidence>
<dbReference type="Pfam" id="PF21974">
    <property type="entry name" value="SPN1_m3Gcap_bd"/>
    <property type="match status" value="1"/>
</dbReference>
<evidence type="ECO:0000256" key="2">
    <source>
        <dbReference type="ARBA" id="ARBA00004123"/>
    </source>
</evidence>
<dbReference type="CDD" id="cd09232">
    <property type="entry name" value="Snurportin-1_C"/>
    <property type="match status" value="1"/>
</dbReference>
<dbReference type="Gene3D" id="3.30.470.30">
    <property type="entry name" value="DNA ligase/mRNA capping enzyme"/>
    <property type="match status" value="1"/>
</dbReference>
<comment type="caution">
    <text evidence="11">The sequence shown here is derived from an EMBL/GenBank/DDBJ whole genome shotgun (WGS) entry which is preliminary data.</text>
</comment>
<keyword evidence="8" id="KW-0694">RNA-binding</keyword>
<evidence type="ECO:0000256" key="1">
    <source>
        <dbReference type="ARBA" id="ARBA00003975"/>
    </source>
</evidence>
<dbReference type="SUPFAM" id="SSF56091">
    <property type="entry name" value="DNA ligase/mRNA capping enzyme, catalytic domain"/>
    <property type="match status" value="1"/>
</dbReference>
<dbReference type="GO" id="GO:0061015">
    <property type="term" value="P:snRNA import into nucleus"/>
    <property type="evidence" value="ECO:0007669"/>
    <property type="project" value="InterPro"/>
</dbReference>
<evidence type="ECO:0000256" key="7">
    <source>
        <dbReference type="ARBA" id="ARBA00022490"/>
    </source>
</evidence>
<evidence type="ECO:0000256" key="3">
    <source>
        <dbReference type="ARBA" id="ARBA00004496"/>
    </source>
</evidence>
<evidence type="ECO:0000256" key="9">
    <source>
        <dbReference type="ARBA" id="ARBA00023242"/>
    </source>
</evidence>
<dbReference type="Proteomes" id="UP001458880">
    <property type="component" value="Unassembled WGS sequence"/>
</dbReference>
<dbReference type="AlphaFoldDB" id="A0AAW1LQH3"/>
<name>A0AAW1LQH3_POPJA</name>
<evidence type="ECO:0000256" key="6">
    <source>
        <dbReference type="ARBA" id="ARBA00022448"/>
    </source>
</evidence>
<keyword evidence="6" id="KW-0813">Transport</keyword>
<evidence type="ECO:0000313" key="12">
    <source>
        <dbReference type="Proteomes" id="UP001458880"/>
    </source>
</evidence>
<keyword evidence="9" id="KW-0539">Nucleus</keyword>
<dbReference type="GO" id="GO:0005634">
    <property type="term" value="C:nucleus"/>
    <property type="evidence" value="ECO:0007669"/>
    <property type="project" value="UniProtKB-SubCell"/>
</dbReference>
<dbReference type="InterPro" id="IPR047857">
    <property type="entry name" value="Snurportin1_C"/>
</dbReference>
<dbReference type="EMBL" id="JASPKY010000117">
    <property type="protein sequence ID" value="KAK9736218.1"/>
    <property type="molecule type" value="Genomic_DNA"/>
</dbReference>
<comment type="subcellular location">
    <subcellularLocation>
        <location evidence="3">Cytoplasm</location>
    </subcellularLocation>
    <subcellularLocation>
        <location evidence="2">Nucleus</location>
    </subcellularLocation>
</comment>
<proteinExistence type="inferred from homology"/>
<evidence type="ECO:0000256" key="5">
    <source>
        <dbReference type="ARBA" id="ARBA00016034"/>
    </source>
</evidence>
<organism evidence="11 12">
    <name type="scientific">Popillia japonica</name>
    <name type="common">Japanese beetle</name>
    <dbReference type="NCBI Taxonomy" id="7064"/>
    <lineage>
        <taxon>Eukaryota</taxon>
        <taxon>Metazoa</taxon>
        <taxon>Ecdysozoa</taxon>
        <taxon>Arthropoda</taxon>
        <taxon>Hexapoda</taxon>
        <taxon>Insecta</taxon>
        <taxon>Pterygota</taxon>
        <taxon>Neoptera</taxon>
        <taxon>Endopterygota</taxon>
        <taxon>Coleoptera</taxon>
        <taxon>Polyphaga</taxon>
        <taxon>Scarabaeiformia</taxon>
        <taxon>Scarabaeidae</taxon>
        <taxon>Rutelinae</taxon>
        <taxon>Popillia</taxon>
    </lineage>
</organism>
<dbReference type="PANTHER" id="PTHR13403:SF6">
    <property type="entry name" value="SNURPORTIN-1"/>
    <property type="match status" value="1"/>
</dbReference>
<dbReference type="InterPro" id="IPR017336">
    <property type="entry name" value="Snurportin-1"/>
</dbReference>
<keyword evidence="12" id="KW-1185">Reference proteome</keyword>
<dbReference type="GO" id="GO:0005737">
    <property type="term" value="C:cytoplasm"/>
    <property type="evidence" value="ECO:0007669"/>
    <property type="project" value="UniProtKB-SubCell"/>
</dbReference>
<keyword evidence="7" id="KW-0963">Cytoplasm</keyword>
<dbReference type="GO" id="GO:0003723">
    <property type="term" value="F:RNA binding"/>
    <property type="evidence" value="ECO:0007669"/>
    <property type="project" value="UniProtKB-KW"/>
</dbReference>